<dbReference type="Proteomes" id="UP001634393">
    <property type="component" value="Unassembled WGS sequence"/>
</dbReference>
<sequence length="159" mass="17725">MLSIQDESLVPAPVSCKIRKSIPAVISFEIQQLSRFSAYVNSSRLGFHLHPSPTLKFYSVTKDGLEVAIKIQYPGVADSIESDIENVAKEELSRECNYELEAENQKKFRGLLVRTKEFYVPSVVDDLSSKKVLTTELVPAVSPSALVETVLKYVGNLMM</sequence>
<evidence type="ECO:0000313" key="2">
    <source>
        <dbReference type="EMBL" id="KAL3837711.1"/>
    </source>
</evidence>
<dbReference type="EMBL" id="JBJXBP010000003">
    <property type="protein sequence ID" value="KAL3837711.1"/>
    <property type="molecule type" value="Genomic_DNA"/>
</dbReference>
<dbReference type="PANTHER" id="PTHR43851:SF3">
    <property type="entry name" value="COENZYME Q8"/>
    <property type="match status" value="1"/>
</dbReference>
<keyword evidence="3" id="KW-1185">Reference proteome</keyword>
<evidence type="ECO:0000313" key="3">
    <source>
        <dbReference type="Proteomes" id="UP001634393"/>
    </source>
</evidence>
<comment type="caution">
    <text evidence="2">The sequence shown here is derived from an EMBL/GenBank/DDBJ whole genome shotgun (WGS) entry which is preliminary data.</text>
</comment>
<organism evidence="2 3">
    <name type="scientific">Penstemon smallii</name>
    <dbReference type="NCBI Taxonomy" id="265156"/>
    <lineage>
        <taxon>Eukaryota</taxon>
        <taxon>Viridiplantae</taxon>
        <taxon>Streptophyta</taxon>
        <taxon>Embryophyta</taxon>
        <taxon>Tracheophyta</taxon>
        <taxon>Spermatophyta</taxon>
        <taxon>Magnoliopsida</taxon>
        <taxon>eudicotyledons</taxon>
        <taxon>Gunneridae</taxon>
        <taxon>Pentapetalae</taxon>
        <taxon>asterids</taxon>
        <taxon>lamiids</taxon>
        <taxon>Lamiales</taxon>
        <taxon>Plantaginaceae</taxon>
        <taxon>Cheloneae</taxon>
        <taxon>Penstemon</taxon>
    </lineage>
</organism>
<proteinExistence type="predicted"/>
<gene>
    <name evidence="2" type="ORF">ACJIZ3_022302</name>
</gene>
<dbReference type="InterPro" id="IPR051409">
    <property type="entry name" value="Atypical_kinase_ADCK"/>
</dbReference>
<dbReference type="AlphaFoldDB" id="A0ABD3TKU3"/>
<evidence type="ECO:0000259" key="1">
    <source>
        <dbReference type="Pfam" id="PF03109"/>
    </source>
</evidence>
<protein>
    <recommendedName>
        <fullName evidence="1">ABC1 atypical kinase-like domain-containing protein</fullName>
    </recommendedName>
</protein>
<reference evidence="2 3" key="1">
    <citation type="submission" date="2024-12" db="EMBL/GenBank/DDBJ databases">
        <title>The unique morphological basis and parallel evolutionary history of personate flowers in Penstemon.</title>
        <authorList>
            <person name="Depatie T.H."/>
            <person name="Wessinger C.A."/>
        </authorList>
    </citation>
    <scope>NUCLEOTIDE SEQUENCE [LARGE SCALE GENOMIC DNA]</scope>
    <source>
        <strain evidence="2">WTNN_2</strain>
        <tissue evidence="2">Leaf</tissue>
    </source>
</reference>
<dbReference type="PANTHER" id="PTHR43851">
    <property type="match status" value="1"/>
</dbReference>
<feature type="domain" description="ABC1 atypical kinase-like" evidence="1">
    <location>
        <begin position="88"/>
        <end position="144"/>
    </location>
</feature>
<accession>A0ABD3TKU3</accession>
<name>A0ABD3TKU3_9LAMI</name>
<dbReference type="Pfam" id="PF03109">
    <property type="entry name" value="ABC1"/>
    <property type="match status" value="2"/>
</dbReference>
<dbReference type="InterPro" id="IPR004147">
    <property type="entry name" value="ABC1_dom"/>
</dbReference>
<feature type="domain" description="ABC1 atypical kinase-like" evidence="1">
    <location>
        <begin position="59"/>
        <end position="87"/>
    </location>
</feature>